<sequence length="63" mass="7501">MGKLLAFKTRQIEPAIDRKTFLEMILNEVKRKEVITHFEEKEYAVEKFYVTPQFEIHDNGDGQ</sequence>
<protein>
    <submittedName>
        <fullName evidence="1">Uncharacterized protein</fullName>
    </submittedName>
</protein>
<dbReference type="EMBL" id="LJCO01000040">
    <property type="protein sequence ID" value="KPV44085.1"/>
    <property type="molecule type" value="Genomic_DNA"/>
</dbReference>
<gene>
    <name evidence="1" type="ORF">AN477_08380</name>
</gene>
<dbReference type="PATRIC" id="fig|471514.4.peg.850"/>
<comment type="caution">
    <text evidence="1">The sequence shown here is derived from an EMBL/GenBank/DDBJ whole genome shotgun (WGS) entry which is preliminary data.</text>
</comment>
<dbReference type="Proteomes" id="UP000050482">
    <property type="component" value="Unassembled WGS sequence"/>
</dbReference>
<dbReference type="AlphaFoldDB" id="A0A0N8PPE3"/>
<evidence type="ECO:0000313" key="1">
    <source>
        <dbReference type="EMBL" id="KPV44085.1"/>
    </source>
</evidence>
<keyword evidence="2" id="KW-1185">Reference proteome</keyword>
<organism evidence="1 2">
    <name type="scientific">Alicyclobacillus ferrooxydans</name>
    <dbReference type="NCBI Taxonomy" id="471514"/>
    <lineage>
        <taxon>Bacteria</taxon>
        <taxon>Bacillati</taxon>
        <taxon>Bacillota</taxon>
        <taxon>Bacilli</taxon>
        <taxon>Bacillales</taxon>
        <taxon>Alicyclobacillaceae</taxon>
        <taxon>Alicyclobacillus</taxon>
    </lineage>
</organism>
<dbReference type="RefSeq" id="WP_054968726.1">
    <property type="nucleotide sequence ID" value="NZ_LJCO01000040.1"/>
</dbReference>
<evidence type="ECO:0000313" key="2">
    <source>
        <dbReference type="Proteomes" id="UP000050482"/>
    </source>
</evidence>
<proteinExistence type="predicted"/>
<accession>A0A0N8PPE3</accession>
<reference evidence="1 2" key="1">
    <citation type="submission" date="2015-09" db="EMBL/GenBank/DDBJ databases">
        <title>Draft genome sequence of Alicyclobacillus ferrooxydans DSM 22381.</title>
        <authorList>
            <person name="Hemp J."/>
        </authorList>
    </citation>
    <scope>NUCLEOTIDE SEQUENCE [LARGE SCALE GENOMIC DNA]</scope>
    <source>
        <strain evidence="1 2">TC-34</strain>
    </source>
</reference>
<name>A0A0N8PPE3_9BACL</name>